<dbReference type="AlphaFoldDB" id="A0A562M2U9"/>
<proteinExistence type="predicted"/>
<gene>
    <name evidence="1" type="ORF">IQ31_05441</name>
</gene>
<sequence length="51" mass="5923">MLKITTILTPKNGKHSQNVWLSTHAFVTLLLISRNREKQAFKVAFLHYLTL</sequence>
<evidence type="ECO:0000313" key="2">
    <source>
        <dbReference type="Proteomes" id="UP000315908"/>
    </source>
</evidence>
<dbReference type="Proteomes" id="UP000315908">
    <property type="component" value="Unassembled WGS sequence"/>
</dbReference>
<comment type="caution">
    <text evidence="1">The sequence shown here is derived from an EMBL/GenBank/DDBJ whole genome shotgun (WGS) entry which is preliminary data.</text>
</comment>
<name>A0A562M2U9_9SPHI</name>
<protein>
    <submittedName>
        <fullName evidence="1">Uncharacterized protein</fullName>
    </submittedName>
</protein>
<dbReference type="EMBL" id="VLKR01000055">
    <property type="protein sequence ID" value="TWI13931.1"/>
    <property type="molecule type" value="Genomic_DNA"/>
</dbReference>
<organism evidence="1 2">
    <name type="scientific">Sphingobacterium siyangense</name>
    <dbReference type="NCBI Taxonomy" id="459529"/>
    <lineage>
        <taxon>Bacteria</taxon>
        <taxon>Pseudomonadati</taxon>
        <taxon>Bacteroidota</taxon>
        <taxon>Sphingobacteriia</taxon>
        <taxon>Sphingobacteriales</taxon>
        <taxon>Sphingobacteriaceae</taxon>
        <taxon>Sphingobacterium</taxon>
    </lineage>
</organism>
<evidence type="ECO:0000313" key="1">
    <source>
        <dbReference type="EMBL" id="TWI13931.1"/>
    </source>
</evidence>
<accession>A0A562M2U9</accession>
<reference evidence="1 2" key="1">
    <citation type="journal article" date="2015" name="Stand. Genomic Sci.">
        <title>Genomic Encyclopedia of Bacterial and Archaeal Type Strains, Phase III: the genomes of soil and plant-associated and newly described type strains.</title>
        <authorList>
            <person name="Whitman W.B."/>
            <person name="Woyke T."/>
            <person name="Klenk H.P."/>
            <person name="Zhou Y."/>
            <person name="Lilburn T.G."/>
            <person name="Beck B.J."/>
            <person name="De Vos P."/>
            <person name="Vandamme P."/>
            <person name="Eisen J.A."/>
            <person name="Garrity G."/>
            <person name="Hugenholtz P."/>
            <person name="Kyrpides N.C."/>
        </authorList>
    </citation>
    <scope>NUCLEOTIDE SEQUENCE [LARGE SCALE GENOMIC DNA]</scope>
    <source>
        <strain evidence="1 2">CGMCC 1.6855</strain>
    </source>
</reference>